<dbReference type="Ensembl" id="ENSPMRT00000001601.1">
    <property type="protein sequence ID" value="ENSPMRP00000001503.1"/>
    <property type="gene ID" value="ENSPMRG00000001123.1"/>
</dbReference>
<keyword evidence="5 7" id="KW-0472">Membrane</keyword>
<protein>
    <submittedName>
        <fullName evidence="8">Dispanin subfamily A member 2b-like</fullName>
    </submittedName>
</protein>
<organism evidence="8 9">
    <name type="scientific">Podarcis muralis</name>
    <name type="common">Wall lizard</name>
    <name type="synonym">Lacerta muralis</name>
    <dbReference type="NCBI Taxonomy" id="64176"/>
    <lineage>
        <taxon>Eukaryota</taxon>
        <taxon>Metazoa</taxon>
        <taxon>Chordata</taxon>
        <taxon>Craniata</taxon>
        <taxon>Vertebrata</taxon>
        <taxon>Euteleostomi</taxon>
        <taxon>Lepidosauria</taxon>
        <taxon>Squamata</taxon>
        <taxon>Bifurcata</taxon>
        <taxon>Unidentata</taxon>
        <taxon>Episquamata</taxon>
        <taxon>Laterata</taxon>
        <taxon>Lacertibaenia</taxon>
        <taxon>Lacertidae</taxon>
        <taxon>Podarcis</taxon>
    </lineage>
</organism>
<dbReference type="GO" id="GO:0046597">
    <property type="term" value="P:host-mediated suppression of symbiont invasion"/>
    <property type="evidence" value="ECO:0007669"/>
    <property type="project" value="TreeGrafter"/>
</dbReference>
<accession>A0A670HPA9</accession>
<evidence type="ECO:0000256" key="4">
    <source>
        <dbReference type="ARBA" id="ARBA00022989"/>
    </source>
</evidence>
<dbReference type="GO" id="GO:0005886">
    <property type="term" value="C:plasma membrane"/>
    <property type="evidence" value="ECO:0007669"/>
    <property type="project" value="TreeGrafter"/>
</dbReference>
<evidence type="ECO:0000313" key="9">
    <source>
        <dbReference type="Proteomes" id="UP000472272"/>
    </source>
</evidence>
<feature type="region of interest" description="Disordered" evidence="6">
    <location>
        <begin position="1"/>
        <end position="30"/>
    </location>
</feature>
<evidence type="ECO:0000313" key="8">
    <source>
        <dbReference type="Ensembl" id="ENSPMRP00000001503.1"/>
    </source>
</evidence>
<evidence type="ECO:0000256" key="6">
    <source>
        <dbReference type="SAM" id="MobiDB-lite"/>
    </source>
</evidence>
<comment type="similarity">
    <text evidence="2">Belongs to the CD225/Dispanin family.</text>
</comment>
<evidence type="ECO:0000256" key="3">
    <source>
        <dbReference type="ARBA" id="ARBA00022692"/>
    </source>
</evidence>
<reference evidence="8 9" key="1">
    <citation type="journal article" date="2019" name="Proc. Natl. Acad. Sci. U.S.A.">
        <title>Regulatory changes in pterin and carotenoid genes underlie balanced color polymorphisms in the wall lizard.</title>
        <authorList>
            <person name="Andrade P."/>
            <person name="Pinho C."/>
            <person name="Perez I de Lanuza G."/>
            <person name="Afonso S."/>
            <person name="Brejcha J."/>
            <person name="Rubin C.J."/>
            <person name="Wallerman O."/>
            <person name="Pereira P."/>
            <person name="Sabatino S.J."/>
            <person name="Bellati A."/>
            <person name="Pellitteri-Rosa D."/>
            <person name="Bosakova Z."/>
            <person name="Bunikis I."/>
            <person name="Carretero M.A."/>
            <person name="Feiner N."/>
            <person name="Marsik P."/>
            <person name="Pauperio F."/>
            <person name="Salvi D."/>
            <person name="Soler L."/>
            <person name="While G.M."/>
            <person name="Uller T."/>
            <person name="Font E."/>
            <person name="Andersson L."/>
            <person name="Carneiro M."/>
        </authorList>
    </citation>
    <scope>NUCLEOTIDE SEQUENCE</scope>
</reference>
<dbReference type="KEGG" id="pmua:114600363"/>
<dbReference type="OMA" id="GCLCFPA"/>
<feature type="transmembrane region" description="Helical" evidence="7">
    <location>
        <begin position="91"/>
        <end position="115"/>
    </location>
</feature>
<dbReference type="GO" id="GO:0051607">
    <property type="term" value="P:defense response to virus"/>
    <property type="evidence" value="ECO:0007669"/>
    <property type="project" value="TreeGrafter"/>
</dbReference>
<dbReference type="OrthoDB" id="9906841at2759"/>
<dbReference type="GO" id="GO:0034341">
    <property type="term" value="P:response to type II interferon"/>
    <property type="evidence" value="ECO:0007669"/>
    <property type="project" value="TreeGrafter"/>
</dbReference>
<feature type="transmembrane region" description="Helical" evidence="7">
    <location>
        <begin position="40"/>
        <end position="65"/>
    </location>
</feature>
<dbReference type="GO" id="GO:0060337">
    <property type="term" value="P:type I interferon-mediated signaling pathway"/>
    <property type="evidence" value="ECO:0007669"/>
    <property type="project" value="TreeGrafter"/>
</dbReference>
<dbReference type="Ensembl" id="ENSPMRT00000001593.1">
    <property type="protein sequence ID" value="ENSPMRP00000001499.1"/>
    <property type="gene ID" value="ENSPMRG00000001123.1"/>
</dbReference>
<dbReference type="AlphaFoldDB" id="A0A670HPA9"/>
<dbReference type="Proteomes" id="UP000472272">
    <property type="component" value="Chromosome 1"/>
</dbReference>
<sequence>MQTAPHHPVAIHMQPHDGKESDAPPYPYARAATGPQPKDYVLWSLFSFSFLNACCLGFAALVFSIKSRDRKVVGDPEGATTYGKTSKCLNIAALIVSVIILIIFIIILITFAAAFQAQMQEMMKKRH</sequence>
<dbReference type="GeneTree" id="ENSGT00950000182857"/>
<comment type="subcellular location">
    <subcellularLocation>
        <location evidence="1">Membrane</location>
    </subcellularLocation>
</comment>
<dbReference type="GeneID" id="114600363"/>
<reference evidence="8" key="2">
    <citation type="submission" date="2025-05" db="UniProtKB">
        <authorList>
            <consortium name="Ensembl"/>
        </authorList>
    </citation>
    <scope>IDENTIFICATION</scope>
</reference>
<evidence type="ECO:0000256" key="5">
    <source>
        <dbReference type="ARBA" id="ARBA00023136"/>
    </source>
</evidence>
<dbReference type="GO" id="GO:0035456">
    <property type="term" value="P:response to interferon-beta"/>
    <property type="evidence" value="ECO:0007669"/>
    <property type="project" value="TreeGrafter"/>
</dbReference>
<dbReference type="PANTHER" id="PTHR13999">
    <property type="entry name" value="INTERFERON INDUCIBLE TRANSMEMBRANE PROTEIN"/>
    <property type="match status" value="1"/>
</dbReference>
<keyword evidence="3 7" id="KW-0812">Transmembrane</keyword>
<evidence type="ECO:0000256" key="1">
    <source>
        <dbReference type="ARBA" id="ARBA00004370"/>
    </source>
</evidence>
<name>A0A670HPA9_PODMU</name>
<gene>
    <name evidence="8" type="primary">LOC114600363</name>
</gene>
<proteinExistence type="inferred from homology"/>
<dbReference type="GO" id="GO:0035455">
    <property type="term" value="P:response to interferon-alpha"/>
    <property type="evidence" value="ECO:0007669"/>
    <property type="project" value="TreeGrafter"/>
</dbReference>
<evidence type="ECO:0000256" key="2">
    <source>
        <dbReference type="ARBA" id="ARBA00006843"/>
    </source>
</evidence>
<keyword evidence="4 7" id="KW-1133">Transmembrane helix</keyword>
<dbReference type="PANTHER" id="PTHR13999:SF4">
    <property type="entry name" value="INTERFERON-INDUCED TRANSMEMBRANE PROTEIN 3"/>
    <property type="match status" value="1"/>
</dbReference>
<dbReference type="GO" id="GO:0045071">
    <property type="term" value="P:negative regulation of viral genome replication"/>
    <property type="evidence" value="ECO:0007669"/>
    <property type="project" value="TreeGrafter"/>
</dbReference>
<dbReference type="InterPro" id="IPR051517">
    <property type="entry name" value="IFITM_antiviral_protein"/>
</dbReference>
<dbReference type="RefSeq" id="XP_028592214.1">
    <property type="nucleotide sequence ID" value="XM_028736381.1"/>
</dbReference>
<dbReference type="Pfam" id="PF04505">
    <property type="entry name" value="CD225"/>
    <property type="match status" value="1"/>
</dbReference>
<keyword evidence="9" id="KW-1185">Reference proteome</keyword>
<dbReference type="InterPro" id="IPR007593">
    <property type="entry name" value="CD225/Dispanin_fam"/>
</dbReference>
<evidence type="ECO:0000256" key="7">
    <source>
        <dbReference type="SAM" id="Phobius"/>
    </source>
</evidence>